<dbReference type="SFLD" id="SFLDS00029">
    <property type="entry name" value="Radical_SAM"/>
    <property type="match status" value="1"/>
</dbReference>
<keyword evidence="1" id="KW-0949">S-adenosyl-L-methionine</keyword>
<dbReference type="GO" id="GO:0051536">
    <property type="term" value="F:iron-sulfur cluster binding"/>
    <property type="evidence" value="ECO:0007669"/>
    <property type="project" value="UniProtKB-KW"/>
</dbReference>
<dbReference type="CDD" id="cd01335">
    <property type="entry name" value="Radical_SAM"/>
    <property type="match status" value="1"/>
</dbReference>
<keyword evidence="4" id="KW-0411">Iron-sulfur</keyword>
<dbReference type="GO" id="GO:0003824">
    <property type="term" value="F:catalytic activity"/>
    <property type="evidence" value="ECO:0007669"/>
    <property type="project" value="InterPro"/>
</dbReference>
<keyword evidence="3" id="KW-0408">Iron</keyword>
<feature type="domain" description="Radical SAM core" evidence="5">
    <location>
        <begin position="60"/>
        <end position="275"/>
    </location>
</feature>
<dbReference type="SFLD" id="SFLDG01067">
    <property type="entry name" value="SPASM/twitch_domain_containing"/>
    <property type="match status" value="1"/>
</dbReference>
<dbReference type="PANTHER" id="PTHR43524:SF1">
    <property type="entry name" value="RADICAL SAM SUPERFAMILY PROTEIN"/>
    <property type="match status" value="1"/>
</dbReference>
<dbReference type="RefSeq" id="WP_184312364.1">
    <property type="nucleotide sequence ID" value="NZ_JACHEN010000029.1"/>
</dbReference>
<protein>
    <submittedName>
        <fullName evidence="6">MoaA/NifB/PqqE/SkfB family radical SAM enzyme</fullName>
    </submittedName>
</protein>
<sequence>MEFPDIFTFNKRMNEGINRLLENILKENLRSPSQVSFLLKTIASQRKAARRREEYENQGLHIPAFMIASITHRCNLRCAGCYAHAQHRNSSGEIAFERLKTMVGEARELGISFILLAGGEPLVRKHEIMDIANSYSDIIFPVFTNGLMIDDELVKNLRSLKNIVPVISIEGLEEDTDHRRGDGVYKKLKTLFKNLQEYRIFYGCAITVTSSNLNTVTNQQFIRELLRDRCKLFFFIEYVPVEAGTEHLILSDDQKQLLMERLDILKDTLPASFIAFPGDEQYFGGCIASGRGFVHISPDGSVEPCPFAPFSDSNLRDKTLKECLESDYLKRIRENHELLVENQGGCALWENRELIKSYLAKG</sequence>
<proteinExistence type="predicted"/>
<organism evidence="6 7">
    <name type="scientific">Anaerosolibacter carboniphilus</name>
    <dbReference type="NCBI Taxonomy" id="1417629"/>
    <lineage>
        <taxon>Bacteria</taxon>
        <taxon>Bacillati</taxon>
        <taxon>Bacillota</taxon>
        <taxon>Clostridia</taxon>
        <taxon>Peptostreptococcales</taxon>
        <taxon>Thermotaleaceae</taxon>
        <taxon>Anaerosolibacter</taxon>
    </lineage>
</organism>
<evidence type="ECO:0000256" key="2">
    <source>
        <dbReference type="ARBA" id="ARBA00022723"/>
    </source>
</evidence>
<dbReference type="Pfam" id="PF04055">
    <property type="entry name" value="Radical_SAM"/>
    <property type="match status" value="1"/>
</dbReference>
<dbReference type="InterPro" id="IPR058240">
    <property type="entry name" value="rSAM_sf"/>
</dbReference>
<dbReference type="Gene3D" id="3.20.20.70">
    <property type="entry name" value="Aldolase class I"/>
    <property type="match status" value="1"/>
</dbReference>
<evidence type="ECO:0000313" key="6">
    <source>
        <dbReference type="EMBL" id="MBB6217854.1"/>
    </source>
</evidence>
<reference evidence="6 7" key="1">
    <citation type="submission" date="2020-08" db="EMBL/GenBank/DDBJ databases">
        <title>Genomic Encyclopedia of Type Strains, Phase IV (KMG-IV): sequencing the most valuable type-strain genomes for metagenomic binning, comparative biology and taxonomic classification.</title>
        <authorList>
            <person name="Goeker M."/>
        </authorList>
    </citation>
    <scope>NUCLEOTIDE SEQUENCE [LARGE SCALE GENOMIC DNA]</scope>
    <source>
        <strain evidence="6 7">DSM 103526</strain>
    </source>
</reference>
<dbReference type="EMBL" id="JACHEN010000029">
    <property type="protein sequence ID" value="MBB6217854.1"/>
    <property type="molecule type" value="Genomic_DNA"/>
</dbReference>
<comment type="caution">
    <text evidence="6">The sequence shown here is derived from an EMBL/GenBank/DDBJ whole genome shotgun (WGS) entry which is preliminary data.</text>
</comment>
<evidence type="ECO:0000256" key="1">
    <source>
        <dbReference type="ARBA" id="ARBA00022691"/>
    </source>
</evidence>
<gene>
    <name evidence="6" type="ORF">HNQ80_003990</name>
</gene>
<dbReference type="SUPFAM" id="SSF102114">
    <property type="entry name" value="Radical SAM enzymes"/>
    <property type="match status" value="1"/>
</dbReference>
<keyword evidence="2" id="KW-0479">Metal-binding</keyword>
<dbReference type="AlphaFoldDB" id="A0A841KW41"/>
<dbReference type="CDD" id="cd21128">
    <property type="entry name" value="SPASM_rSAM"/>
    <property type="match status" value="1"/>
</dbReference>
<dbReference type="GO" id="GO:0046872">
    <property type="term" value="F:metal ion binding"/>
    <property type="evidence" value="ECO:0007669"/>
    <property type="project" value="UniProtKB-KW"/>
</dbReference>
<dbReference type="InterPro" id="IPR007197">
    <property type="entry name" value="rSAM"/>
</dbReference>
<evidence type="ECO:0000256" key="3">
    <source>
        <dbReference type="ARBA" id="ARBA00023004"/>
    </source>
</evidence>
<dbReference type="Proteomes" id="UP000579281">
    <property type="component" value="Unassembled WGS sequence"/>
</dbReference>
<keyword evidence="7" id="KW-1185">Reference proteome</keyword>
<dbReference type="PANTHER" id="PTHR43524">
    <property type="entry name" value="RADICAL SAM SUPERFAMILY PROTEIN"/>
    <property type="match status" value="1"/>
</dbReference>
<accession>A0A841KW41</accession>
<dbReference type="InterPro" id="IPR013785">
    <property type="entry name" value="Aldolase_TIM"/>
</dbReference>
<name>A0A841KW41_9FIRM</name>
<evidence type="ECO:0000313" key="7">
    <source>
        <dbReference type="Proteomes" id="UP000579281"/>
    </source>
</evidence>
<dbReference type="PROSITE" id="PS51918">
    <property type="entry name" value="RADICAL_SAM"/>
    <property type="match status" value="1"/>
</dbReference>
<evidence type="ECO:0000259" key="5">
    <source>
        <dbReference type="PROSITE" id="PS51918"/>
    </source>
</evidence>
<evidence type="ECO:0000256" key="4">
    <source>
        <dbReference type="ARBA" id="ARBA00023014"/>
    </source>
</evidence>